<sequence>MGIRFRRRIKLAPGVHLNASGSGLSVSAGPRGASMTFGGRRGTYMNMGVPGTGLYARERVGVGSLHGASGGRERGSAEMSVSVSVEDDGTVIFKDADGNPLSEQLVKQTKEQGKDEIRTLLQTACDEINERISSLEEIHLSTPSPFEPPMYTSIPFQSPKPVDPVTVRYGLLAKLFKSKRKEVDELNEKSRSAYQCELESWTERLREHNARERVRKALFEEKVHFDLAAMEIVLEDTLMDIVWPRETLLSSEIRDDGSLVMIDVDLPEIENLPSKTATVPSRGYKLSIKELSATRQQQLYMRHVHGIAFRIIGEVFCILPKVEEVVLSGYTQRPDASTGEIQDQYLYSVSVKRDEWSGINFACLKDVDPTEALGRFAIRREVSKAGKFRAIEPYMCGANAS</sequence>
<dbReference type="AlphaFoldDB" id="A0A557R2X9"/>
<dbReference type="InterPro" id="IPR025330">
    <property type="entry name" value="DUF4236"/>
</dbReference>
<evidence type="ECO:0000313" key="2">
    <source>
        <dbReference type="EMBL" id="TVO76343.1"/>
    </source>
</evidence>
<evidence type="ECO:0000259" key="1">
    <source>
        <dbReference type="Pfam" id="PF14020"/>
    </source>
</evidence>
<name>A0A557R2X9_9RHOO</name>
<dbReference type="EMBL" id="VMNI01000009">
    <property type="protein sequence ID" value="TVO76343.1"/>
    <property type="molecule type" value="Genomic_DNA"/>
</dbReference>
<feature type="domain" description="DUF4236" evidence="1">
    <location>
        <begin position="4"/>
        <end position="57"/>
    </location>
</feature>
<reference evidence="2 3" key="1">
    <citation type="submission" date="2019-07" db="EMBL/GenBank/DDBJ databases">
        <title>The pathways for chlorine oxyanion respiration interact through the shared metabolite chlorate.</title>
        <authorList>
            <person name="Barnum T.P."/>
            <person name="Cheng Y."/>
            <person name="Hill K.A."/>
            <person name="Lucas L.N."/>
            <person name="Carlson H.K."/>
            <person name="Coates J.D."/>
        </authorList>
    </citation>
    <scope>NUCLEOTIDE SEQUENCE [LARGE SCALE GENOMIC DNA]</scope>
    <source>
        <strain evidence="2 3">SFB-1</strain>
    </source>
</reference>
<protein>
    <submittedName>
        <fullName evidence="2">DUF4236 domain-containing protein</fullName>
    </submittedName>
</protein>
<evidence type="ECO:0000313" key="3">
    <source>
        <dbReference type="Proteomes" id="UP000318349"/>
    </source>
</evidence>
<proteinExistence type="predicted"/>
<dbReference type="Proteomes" id="UP000318349">
    <property type="component" value="Unassembled WGS sequence"/>
</dbReference>
<accession>A0A557R2X9</accession>
<gene>
    <name evidence="2" type="ORF">FHP89_10670</name>
</gene>
<comment type="caution">
    <text evidence="2">The sequence shown here is derived from an EMBL/GenBank/DDBJ whole genome shotgun (WGS) entry which is preliminary data.</text>
</comment>
<organism evidence="2 3">
    <name type="scientific">Denitromonas halophila</name>
    <dbReference type="NCBI Taxonomy" id="1629404"/>
    <lineage>
        <taxon>Bacteria</taxon>
        <taxon>Pseudomonadati</taxon>
        <taxon>Pseudomonadota</taxon>
        <taxon>Betaproteobacteria</taxon>
        <taxon>Rhodocyclales</taxon>
        <taxon>Zoogloeaceae</taxon>
        <taxon>Denitromonas</taxon>
    </lineage>
</organism>
<dbReference type="Pfam" id="PF14020">
    <property type="entry name" value="DUF4236"/>
    <property type="match status" value="1"/>
</dbReference>